<keyword evidence="3" id="KW-1185">Reference proteome</keyword>
<evidence type="ECO:0000313" key="2">
    <source>
        <dbReference type="EMBL" id="TQM91670.1"/>
    </source>
</evidence>
<protein>
    <submittedName>
        <fullName evidence="2">Hemin uptake protein HemP</fullName>
    </submittedName>
</protein>
<dbReference type="InterPro" id="IPR019600">
    <property type="entry name" value="Hemin_uptake_protein_HemP"/>
</dbReference>
<evidence type="ECO:0000256" key="1">
    <source>
        <dbReference type="SAM" id="MobiDB-lite"/>
    </source>
</evidence>
<evidence type="ECO:0000313" key="3">
    <source>
        <dbReference type="Proteomes" id="UP000320582"/>
    </source>
</evidence>
<organism evidence="2 3">
    <name type="scientific">Roseinatronobacter monicus</name>
    <dbReference type="NCBI Taxonomy" id="393481"/>
    <lineage>
        <taxon>Bacteria</taxon>
        <taxon>Pseudomonadati</taxon>
        <taxon>Pseudomonadota</taxon>
        <taxon>Alphaproteobacteria</taxon>
        <taxon>Rhodobacterales</taxon>
        <taxon>Paracoccaceae</taxon>
        <taxon>Roseinatronobacter</taxon>
    </lineage>
</organism>
<dbReference type="EMBL" id="VFPT01000001">
    <property type="protein sequence ID" value="TQM91670.1"/>
    <property type="molecule type" value="Genomic_DNA"/>
</dbReference>
<name>A0A543K9B3_9RHOB</name>
<feature type="region of interest" description="Disordered" evidence="1">
    <location>
        <begin position="1"/>
        <end position="22"/>
    </location>
</feature>
<dbReference type="Proteomes" id="UP000320582">
    <property type="component" value="Unassembled WGS sequence"/>
</dbReference>
<proteinExistence type="predicted"/>
<dbReference type="AlphaFoldDB" id="A0A543K9B3"/>
<sequence>MTDERPENMQVPSPNRPCPTESIPVHSAEGLTEGGATAHIRLDGQVYTLRITRTNKLILTK</sequence>
<comment type="caution">
    <text evidence="2">The sequence shown here is derived from an EMBL/GenBank/DDBJ whole genome shotgun (WGS) entry which is preliminary data.</text>
</comment>
<reference evidence="2 3" key="1">
    <citation type="submission" date="2019-06" db="EMBL/GenBank/DDBJ databases">
        <title>Genomic Encyclopedia of Archaeal and Bacterial Type Strains, Phase II (KMG-II): from individual species to whole genera.</title>
        <authorList>
            <person name="Goeker M."/>
        </authorList>
    </citation>
    <scope>NUCLEOTIDE SEQUENCE [LARGE SCALE GENOMIC DNA]</scope>
    <source>
        <strain evidence="2 3">DSM 18423</strain>
    </source>
</reference>
<dbReference type="Gene3D" id="2.10.70.10">
    <property type="entry name" value="Complement Module, domain 1"/>
    <property type="match status" value="1"/>
</dbReference>
<gene>
    <name evidence="2" type="ORF">BD293_0245</name>
</gene>
<dbReference type="Pfam" id="PF10636">
    <property type="entry name" value="hemP"/>
    <property type="match status" value="1"/>
</dbReference>
<accession>A0A543K9B3</accession>